<dbReference type="SUPFAM" id="SSF53633">
    <property type="entry name" value="Carbamate kinase-like"/>
    <property type="match status" value="1"/>
</dbReference>
<dbReference type="RefSeq" id="WP_114366777.1">
    <property type="nucleotide sequence ID" value="NZ_QPEX01000006.1"/>
</dbReference>
<proteinExistence type="predicted"/>
<dbReference type="AlphaFoldDB" id="A0A368KXI9"/>
<dbReference type="EMBL" id="QPEX01000006">
    <property type="protein sequence ID" value="RCS55968.1"/>
    <property type="molecule type" value="Genomic_DNA"/>
</dbReference>
<organism evidence="2 3">
    <name type="scientific">Bremerella cremea</name>
    <dbReference type="NCBI Taxonomy" id="1031537"/>
    <lineage>
        <taxon>Bacteria</taxon>
        <taxon>Pseudomonadati</taxon>
        <taxon>Planctomycetota</taxon>
        <taxon>Planctomycetia</taxon>
        <taxon>Pirellulales</taxon>
        <taxon>Pirellulaceae</taxon>
        <taxon>Bremerella</taxon>
    </lineage>
</organism>
<dbReference type="Pfam" id="PF00696">
    <property type="entry name" value="AA_kinase"/>
    <property type="match status" value="1"/>
</dbReference>
<dbReference type="Gene3D" id="3.40.1160.10">
    <property type="entry name" value="Acetylglutamate kinase-like"/>
    <property type="match status" value="1"/>
</dbReference>
<reference evidence="2 3" key="1">
    <citation type="submission" date="2018-07" db="EMBL/GenBank/DDBJ databases">
        <title>Comparative genomes isolates from brazilian mangrove.</title>
        <authorList>
            <person name="De Araujo J.E."/>
            <person name="Taketani R.G."/>
            <person name="Silva M.C.P."/>
            <person name="Lourenco M.V."/>
            <person name="Oliveira V.M."/>
            <person name="Andreote F.D."/>
        </authorList>
    </citation>
    <scope>NUCLEOTIDE SEQUENCE [LARGE SCALE GENOMIC DNA]</scope>
    <source>
        <strain evidence="2 3">HEX PRIS-MGV</strain>
    </source>
</reference>
<evidence type="ECO:0000313" key="2">
    <source>
        <dbReference type="EMBL" id="RCS55968.1"/>
    </source>
</evidence>
<dbReference type="InterPro" id="IPR036393">
    <property type="entry name" value="AceGlu_kinase-like_sf"/>
</dbReference>
<sequence length="202" mass="22792">MSLVVWKLGGSLFDLPDLAQRIRRLKAECYADFSVVIIPGGGEFADVVRRLDQNYQLSARDSHCLALEAMRINARMVANLLGESAALADPDQQQKRLQTWHASEDTAKPMEVWDVINTWNLCLPALEERIAPIPEDWTLTSDSIAALLAWYWQADRLVLCKSIDAPTTDDVHAWAKQGLVDLFFPQIAPHLPCIEWVNLRAQ</sequence>
<dbReference type="InterPro" id="IPR001048">
    <property type="entry name" value="Asp/Glu/Uridylate_kinase"/>
</dbReference>
<evidence type="ECO:0000259" key="1">
    <source>
        <dbReference type="Pfam" id="PF00696"/>
    </source>
</evidence>
<gene>
    <name evidence="2" type="ORF">DTL42_00835</name>
</gene>
<name>A0A368KXI9_9BACT</name>
<evidence type="ECO:0000313" key="3">
    <source>
        <dbReference type="Proteomes" id="UP000253562"/>
    </source>
</evidence>
<accession>A0A368KXI9</accession>
<comment type="caution">
    <text evidence="2">The sequence shown here is derived from an EMBL/GenBank/DDBJ whole genome shotgun (WGS) entry which is preliminary data.</text>
</comment>
<dbReference type="OrthoDB" id="8526978at2"/>
<protein>
    <recommendedName>
        <fullName evidence="1">Aspartate/glutamate/uridylate kinase domain-containing protein</fullName>
    </recommendedName>
</protein>
<feature type="domain" description="Aspartate/glutamate/uridylate kinase" evidence="1">
    <location>
        <begin position="3"/>
        <end position="164"/>
    </location>
</feature>
<dbReference type="Proteomes" id="UP000253562">
    <property type="component" value="Unassembled WGS sequence"/>
</dbReference>